<dbReference type="InterPro" id="IPR029062">
    <property type="entry name" value="Class_I_gatase-like"/>
</dbReference>
<keyword evidence="2" id="KW-0238">DNA-binding</keyword>
<keyword evidence="3" id="KW-0804">Transcription</keyword>
<evidence type="ECO:0000259" key="4">
    <source>
        <dbReference type="PROSITE" id="PS01124"/>
    </source>
</evidence>
<name>K6WS36_9MICO</name>
<dbReference type="CDD" id="cd03137">
    <property type="entry name" value="GATase1_AraC_1"/>
    <property type="match status" value="1"/>
</dbReference>
<dbReference type="PANTHER" id="PTHR43130:SF3">
    <property type="entry name" value="HTH-TYPE TRANSCRIPTIONAL REGULATOR RV1931C"/>
    <property type="match status" value="1"/>
</dbReference>
<gene>
    <name evidence="5" type="ORF">KILIM_044_00500</name>
</gene>
<dbReference type="Gene3D" id="1.10.10.60">
    <property type="entry name" value="Homeodomain-like"/>
    <property type="match status" value="1"/>
</dbReference>
<reference evidence="5 6" key="1">
    <citation type="submission" date="2012-08" db="EMBL/GenBank/DDBJ databases">
        <title>Whole genome shotgun sequence of Kineosphaera limosa NBRC 100340.</title>
        <authorList>
            <person name="Yoshida I."/>
            <person name="Isaki S."/>
            <person name="Hosoyama A."/>
            <person name="Tsuchikane K."/>
            <person name="Katsumata H."/>
            <person name="Ando Y."/>
            <person name="Ohji S."/>
            <person name="Hamada M."/>
            <person name="Tamura T."/>
            <person name="Yamazoe A."/>
            <person name="Yamazaki S."/>
            <person name="Fujita N."/>
        </authorList>
    </citation>
    <scope>NUCLEOTIDE SEQUENCE [LARGE SCALE GENOMIC DNA]</scope>
    <source>
        <strain evidence="5 6">NBRC 100340</strain>
    </source>
</reference>
<dbReference type="Pfam" id="PF01965">
    <property type="entry name" value="DJ-1_PfpI"/>
    <property type="match status" value="1"/>
</dbReference>
<dbReference type="Pfam" id="PF12833">
    <property type="entry name" value="HTH_18"/>
    <property type="match status" value="1"/>
</dbReference>
<protein>
    <submittedName>
        <fullName evidence="5">Putative AraC family transcriptional regulator</fullName>
    </submittedName>
</protein>
<dbReference type="SUPFAM" id="SSF46689">
    <property type="entry name" value="Homeodomain-like"/>
    <property type="match status" value="2"/>
</dbReference>
<dbReference type="AlphaFoldDB" id="K6WS36"/>
<evidence type="ECO:0000313" key="5">
    <source>
        <dbReference type="EMBL" id="GAB96661.1"/>
    </source>
</evidence>
<dbReference type="GO" id="GO:0003700">
    <property type="term" value="F:DNA-binding transcription factor activity"/>
    <property type="evidence" value="ECO:0007669"/>
    <property type="project" value="InterPro"/>
</dbReference>
<dbReference type="eggNOG" id="COG4977">
    <property type="taxonomic scope" value="Bacteria"/>
</dbReference>
<dbReference type="PANTHER" id="PTHR43130">
    <property type="entry name" value="ARAC-FAMILY TRANSCRIPTIONAL REGULATOR"/>
    <property type="match status" value="1"/>
</dbReference>
<keyword evidence="1" id="KW-0805">Transcription regulation</keyword>
<dbReference type="InterPro" id="IPR009057">
    <property type="entry name" value="Homeodomain-like_sf"/>
</dbReference>
<organism evidence="5 6">
    <name type="scientific">Kineosphaera limosa NBRC 100340</name>
    <dbReference type="NCBI Taxonomy" id="1184609"/>
    <lineage>
        <taxon>Bacteria</taxon>
        <taxon>Bacillati</taxon>
        <taxon>Actinomycetota</taxon>
        <taxon>Actinomycetes</taxon>
        <taxon>Micrococcales</taxon>
        <taxon>Dermatophilaceae</taxon>
        <taxon>Kineosphaera</taxon>
    </lineage>
</organism>
<proteinExistence type="predicted"/>
<dbReference type="Proteomes" id="UP000008366">
    <property type="component" value="Unassembled WGS sequence"/>
</dbReference>
<evidence type="ECO:0000256" key="3">
    <source>
        <dbReference type="ARBA" id="ARBA00023163"/>
    </source>
</evidence>
<dbReference type="InterPro" id="IPR018062">
    <property type="entry name" value="HTH_AraC-typ_CS"/>
</dbReference>
<dbReference type="OrthoDB" id="3194870at2"/>
<dbReference type="RefSeq" id="WP_006593193.1">
    <property type="nucleotide sequence ID" value="NZ_BAHD01000044.1"/>
</dbReference>
<dbReference type="GO" id="GO:0043565">
    <property type="term" value="F:sequence-specific DNA binding"/>
    <property type="evidence" value="ECO:0007669"/>
    <property type="project" value="InterPro"/>
</dbReference>
<evidence type="ECO:0000313" key="6">
    <source>
        <dbReference type="Proteomes" id="UP000008366"/>
    </source>
</evidence>
<dbReference type="SUPFAM" id="SSF52317">
    <property type="entry name" value="Class I glutamine amidotransferase-like"/>
    <property type="match status" value="1"/>
</dbReference>
<dbReference type="SMART" id="SM00342">
    <property type="entry name" value="HTH_ARAC"/>
    <property type="match status" value="1"/>
</dbReference>
<dbReference type="InterPro" id="IPR052158">
    <property type="entry name" value="INH-QAR"/>
</dbReference>
<dbReference type="PROSITE" id="PS00041">
    <property type="entry name" value="HTH_ARAC_FAMILY_1"/>
    <property type="match status" value="1"/>
</dbReference>
<dbReference type="PROSITE" id="PS01124">
    <property type="entry name" value="HTH_ARAC_FAMILY_2"/>
    <property type="match status" value="1"/>
</dbReference>
<evidence type="ECO:0000256" key="2">
    <source>
        <dbReference type="ARBA" id="ARBA00023125"/>
    </source>
</evidence>
<feature type="domain" description="HTH araC/xylS-type" evidence="4">
    <location>
        <begin position="225"/>
        <end position="323"/>
    </location>
</feature>
<dbReference type="STRING" id="1184609.KILIM_044_00500"/>
<keyword evidence="6" id="KW-1185">Reference proteome</keyword>
<dbReference type="Gene3D" id="3.40.50.880">
    <property type="match status" value="1"/>
</dbReference>
<dbReference type="InterPro" id="IPR018060">
    <property type="entry name" value="HTH_AraC"/>
</dbReference>
<evidence type="ECO:0000256" key="1">
    <source>
        <dbReference type="ARBA" id="ARBA00023015"/>
    </source>
</evidence>
<accession>K6WS36</accession>
<dbReference type="InterPro" id="IPR002818">
    <property type="entry name" value="DJ-1/PfpI"/>
</dbReference>
<dbReference type="EMBL" id="BAHD01000044">
    <property type="protein sequence ID" value="GAB96661.1"/>
    <property type="molecule type" value="Genomic_DNA"/>
</dbReference>
<comment type="caution">
    <text evidence="5">The sequence shown here is derived from an EMBL/GenBank/DDBJ whole genome shotgun (WGS) entry which is preliminary data.</text>
</comment>
<sequence length="334" mass="36232">MSAPAGPGRHRIVTLVRDGVIPLEVGIPHRLFGQARSIDGEPLYEVLTAALQPGPVRAEADFCLDVRHGAEALSEADTVIVPAAPEDYDPQTQGRISDELRQALATIRPGARVASICTGAFVLAAAGILDGHRATTHWKNAPDFERRFPQVDLDPTVLFTDCHNVLTSAGVASGLDLCIHMIRSDHGAAVANEVARGTIIPPHREGGQAQYIQRPVPEPASSNVSRARAWALDHLDRPITLDELARTCAMSKRTFTRRFREETALSPMQWLGEQRIMRARELLETSDLTVDRIAAQAGFGSGAAFRQLFRASLGVSPQTYRTTFRDPSLAAPAS</sequence>